<dbReference type="EMBL" id="VEWN01000001">
    <property type="protein sequence ID" value="KAA1059061.1"/>
    <property type="molecule type" value="Genomic_DNA"/>
</dbReference>
<dbReference type="PANTHER" id="PTHR30376:SF3">
    <property type="entry name" value="RNA POLYMERASE SIGMA FACTOR RPOH"/>
    <property type="match status" value="1"/>
</dbReference>
<dbReference type="PRINTS" id="PR00046">
    <property type="entry name" value="SIGMA70FCT"/>
</dbReference>
<keyword evidence="2" id="KW-0963">Cytoplasm</keyword>
<dbReference type="SUPFAM" id="SSF88946">
    <property type="entry name" value="Sigma2 domain of RNA polymerase sigma factors"/>
    <property type="match status" value="1"/>
</dbReference>
<dbReference type="Proteomes" id="UP000325333">
    <property type="component" value="Unassembled WGS sequence"/>
</dbReference>
<evidence type="ECO:0000313" key="12">
    <source>
        <dbReference type="Proteomes" id="UP000325333"/>
    </source>
</evidence>
<evidence type="ECO:0000256" key="4">
    <source>
        <dbReference type="ARBA" id="ARBA00023016"/>
    </source>
</evidence>
<dbReference type="GO" id="GO:0016987">
    <property type="term" value="F:sigma factor activity"/>
    <property type="evidence" value="ECO:0007669"/>
    <property type="project" value="UniProtKB-UniRule"/>
</dbReference>
<dbReference type="NCBIfam" id="TIGR02392">
    <property type="entry name" value="rpoH_proteo"/>
    <property type="match status" value="1"/>
</dbReference>
<feature type="domain" description="RNA polymerase sigma-70 region 4" evidence="10">
    <location>
        <begin position="227"/>
        <end position="278"/>
    </location>
</feature>
<dbReference type="SUPFAM" id="SSF88659">
    <property type="entry name" value="Sigma3 and sigma4 domains of RNA polymerase sigma factors"/>
    <property type="match status" value="1"/>
</dbReference>
<evidence type="ECO:0000313" key="11">
    <source>
        <dbReference type="EMBL" id="KAA1059061.1"/>
    </source>
</evidence>
<keyword evidence="3" id="KW-0805">Transcription regulation</keyword>
<dbReference type="InterPro" id="IPR007627">
    <property type="entry name" value="RNA_pol_sigma70_r2"/>
</dbReference>
<evidence type="ECO:0000256" key="6">
    <source>
        <dbReference type="ARBA" id="ARBA00023125"/>
    </source>
</evidence>
<gene>
    <name evidence="11" type="ORF">FH063_001261</name>
</gene>
<keyword evidence="4" id="KW-0346">Stress response</keyword>
<dbReference type="Gene3D" id="1.20.140.160">
    <property type="match status" value="1"/>
</dbReference>
<keyword evidence="5" id="KW-0731">Sigma factor</keyword>
<dbReference type="NCBIfam" id="NF005143">
    <property type="entry name" value="PRK06596.1"/>
    <property type="match status" value="1"/>
</dbReference>
<keyword evidence="7" id="KW-0804">Transcription</keyword>
<sequence length="296" mass="33586">MLKKLLTGENASLTRYVEESKRFPILAPDEERELAVAWRDRGNGHALERLVGSHLRLVIKIARGFGGYGLPLPDLVAEGNVGLMQAAQKFDPERGFRFATYATWWIRASIQEYILHSWSLVKMGTTAAQKKLFFNLRRLKSQMQELEQGDLSPSTVTTIATELDVPEQEVIEMNRRLSSNDSSLDAALSSDGETNWLELLADDRPTQESVIADADELALRRRLVGQALERLDDRERRILFERRLKDDPSTLESLSQQFCVSRERVRQIEVRAFEKLQKAVLSAAQALRRAPAHMAA</sequence>
<dbReference type="RefSeq" id="WP_149648765.1">
    <property type="nucleotide sequence ID" value="NZ_VEWN01000001.1"/>
</dbReference>
<dbReference type="InterPro" id="IPR013324">
    <property type="entry name" value="RNA_pol_sigma_r3/r4-like"/>
</dbReference>
<dbReference type="NCBIfam" id="TIGR02937">
    <property type="entry name" value="sigma70-ECF"/>
    <property type="match status" value="1"/>
</dbReference>
<dbReference type="InterPro" id="IPR050813">
    <property type="entry name" value="Sigma-70_Factor"/>
</dbReference>
<feature type="domain" description="RNA polymerase sigma-70 region 2" evidence="9">
    <location>
        <begin position="50"/>
        <end position="115"/>
    </location>
</feature>
<protein>
    <recommendedName>
        <fullName evidence="8">RNA polymerase sigma factor RpoH</fullName>
    </recommendedName>
</protein>
<evidence type="ECO:0000256" key="3">
    <source>
        <dbReference type="ARBA" id="ARBA00023015"/>
    </source>
</evidence>
<dbReference type="InterPro" id="IPR014284">
    <property type="entry name" value="RNA_pol_sigma-70_dom"/>
</dbReference>
<dbReference type="Pfam" id="PF04545">
    <property type="entry name" value="Sigma70_r4"/>
    <property type="match status" value="1"/>
</dbReference>
<dbReference type="GO" id="GO:0006352">
    <property type="term" value="P:DNA-templated transcription initiation"/>
    <property type="evidence" value="ECO:0007669"/>
    <property type="project" value="UniProtKB-UniRule"/>
</dbReference>
<dbReference type="InterPro" id="IPR007630">
    <property type="entry name" value="RNA_pol_sigma70_r4"/>
</dbReference>
<dbReference type="AlphaFoldDB" id="A0A5B0L482"/>
<evidence type="ECO:0000259" key="10">
    <source>
        <dbReference type="Pfam" id="PF04545"/>
    </source>
</evidence>
<dbReference type="GO" id="GO:0003677">
    <property type="term" value="F:DNA binding"/>
    <property type="evidence" value="ECO:0007669"/>
    <property type="project" value="UniProtKB-KW"/>
</dbReference>
<dbReference type="Pfam" id="PF04542">
    <property type="entry name" value="Sigma70_r2"/>
    <property type="match status" value="1"/>
</dbReference>
<organism evidence="11 12">
    <name type="scientific">Azospirillum argentinense</name>
    <dbReference type="NCBI Taxonomy" id="2970906"/>
    <lineage>
        <taxon>Bacteria</taxon>
        <taxon>Pseudomonadati</taxon>
        <taxon>Pseudomonadota</taxon>
        <taxon>Alphaproteobacteria</taxon>
        <taxon>Rhodospirillales</taxon>
        <taxon>Azospirillaceae</taxon>
        <taxon>Azospirillum</taxon>
    </lineage>
</organism>
<dbReference type="Gene3D" id="1.20.120.1810">
    <property type="match status" value="1"/>
</dbReference>
<evidence type="ECO:0000256" key="1">
    <source>
        <dbReference type="ARBA" id="ARBA00007788"/>
    </source>
</evidence>
<comment type="caution">
    <text evidence="11">The sequence shown here is derived from an EMBL/GenBank/DDBJ whole genome shotgun (WGS) entry which is preliminary data.</text>
</comment>
<evidence type="ECO:0000256" key="5">
    <source>
        <dbReference type="ARBA" id="ARBA00023082"/>
    </source>
</evidence>
<name>A0A5B0L482_9PROT</name>
<accession>A0A5B0L482</accession>
<keyword evidence="6" id="KW-0238">DNA-binding</keyword>
<reference evidence="11 12" key="1">
    <citation type="submission" date="2019-07" db="EMBL/GenBank/DDBJ databases">
        <title>Genome sequencing of the stress-tolerant strain Azospirillum brasilense Az19.</title>
        <authorList>
            <person name="Maroniche G.A."/>
            <person name="Garcia J.E."/>
            <person name="Pagnussat L."/>
            <person name="Amenta M."/>
            <person name="Creus C.M."/>
        </authorList>
    </citation>
    <scope>NUCLEOTIDE SEQUENCE [LARGE SCALE GENOMIC DNA]</scope>
    <source>
        <strain evidence="11 12">Az19</strain>
    </source>
</reference>
<dbReference type="InterPro" id="IPR013325">
    <property type="entry name" value="RNA_pol_sigma_r2"/>
</dbReference>
<evidence type="ECO:0000259" key="9">
    <source>
        <dbReference type="Pfam" id="PF04542"/>
    </source>
</evidence>
<dbReference type="InterPro" id="IPR000943">
    <property type="entry name" value="RNA_pol_sigma70"/>
</dbReference>
<dbReference type="PANTHER" id="PTHR30376">
    <property type="entry name" value="SIGMA FACTOR RPOH HEAT SHOCK RELATED"/>
    <property type="match status" value="1"/>
</dbReference>
<evidence type="ECO:0000256" key="2">
    <source>
        <dbReference type="ARBA" id="ARBA00022490"/>
    </source>
</evidence>
<dbReference type="CDD" id="cd06171">
    <property type="entry name" value="Sigma70_r4"/>
    <property type="match status" value="1"/>
</dbReference>
<evidence type="ECO:0000256" key="7">
    <source>
        <dbReference type="ARBA" id="ARBA00023163"/>
    </source>
</evidence>
<proteinExistence type="inferred from homology"/>
<evidence type="ECO:0000256" key="8">
    <source>
        <dbReference type="NCBIfam" id="TIGR02392"/>
    </source>
</evidence>
<dbReference type="InterPro" id="IPR012759">
    <property type="entry name" value="RNA_pol_sigma_RpoH_proteobac"/>
</dbReference>
<comment type="similarity">
    <text evidence="1">Belongs to the sigma-70 factor family.</text>
</comment>